<keyword evidence="2" id="KW-1185">Reference proteome</keyword>
<accession>A0A803N858</accession>
<evidence type="ECO:0000313" key="1">
    <source>
        <dbReference type="EnsemblPlants" id="AUR62041962-RA:cds"/>
    </source>
</evidence>
<reference evidence="1" key="1">
    <citation type="journal article" date="2017" name="Nature">
        <title>The genome of Chenopodium quinoa.</title>
        <authorList>
            <person name="Jarvis D.E."/>
            <person name="Ho Y.S."/>
            <person name="Lightfoot D.J."/>
            <person name="Schmoeckel S.M."/>
            <person name="Li B."/>
            <person name="Borm T.J.A."/>
            <person name="Ohyanagi H."/>
            <person name="Mineta K."/>
            <person name="Michell C.T."/>
            <person name="Saber N."/>
            <person name="Kharbatia N.M."/>
            <person name="Rupper R.R."/>
            <person name="Sharp A.R."/>
            <person name="Dally N."/>
            <person name="Boughton B.A."/>
            <person name="Woo Y.H."/>
            <person name="Gao G."/>
            <person name="Schijlen E.G.W.M."/>
            <person name="Guo X."/>
            <person name="Momin A.A."/>
            <person name="Negrao S."/>
            <person name="Al-Babili S."/>
            <person name="Gehring C."/>
            <person name="Roessner U."/>
            <person name="Jung C."/>
            <person name="Murphy K."/>
            <person name="Arold S.T."/>
            <person name="Gojobori T."/>
            <person name="van der Linden C.G."/>
            <person name="van Loo E.N."/>
            <person name="Jellen E.N."/>
            <person name="Maughan P.J."/>
            <person name="Tester M."/>
        </authorList>
    </citation>
    <scope>NUCLEOTIDE SEQUENCE [LARGE SCALE GENOMIC DNA]</scope>
    <source>
        <strain evidence="1">cv. PI 614886</strain>
    </source>
</reference>
<protein>
    <submittedName>
        <fullName evidence="1">Uncharacterized protein</fullName>
    </submittedName>
</protein>
<dbReference type="Gramene" id="AUR62041962-RA">
    <property type="protein sequence ID" value="AUR62041962-RA:cds"/>
    <property type="gene ID" value="AUR62041962"/>
</dbReference>
<name>A0A803N858_CHEQI</name>
<sequence>MGDYTSSGGDFEAFIENEAKRPHQWVNKLQKGYKLPKEKVKSVVSDHSSEALSVARSIEETRAQSANQLVDLKEQELENQLLCADVTKMGPSQRKLHEKELQVLAEKYGWTFDD</sequence>
<dbReference type="AlphaFoldDB" id="A0A803N858"/>
<proteinExistence type="predicted"/>
<organism evidence="1 2">
    <name type="scientific">Chenopodium quinoa</name>
    <name type="common">Quinoa</name>
    <dbReference type="NCBI Taxonomy" id="63459"/>
    <lineage>
        <taxon>Eukaryota</taxon>
        <taxon>Viridiplantae</taxon>
        <taxon>Streptophyta</taxon>
        <taxon>Embryophyta</taxon>
        <taxon>Tracheophyta</taxon>
        <taxon>Spermatophyta</taxon>
        <taxon>Magnoliopsida</taxon>
        <taxon>eudicotyledons</taxon>
        <taxon>Gunneridae</taxon>
        <taxon>Pentapetalae</taxon>
        <taxon>Caryophyllales</taxon>
        <taxon>Chenopodiaceae</taxon>
        <taxon>Chenopodioideae</taxon>
        <taxon>Atripliceae</taxon>
        <taxon>Chenopodium</taxon>
    </lineage>
</organism>
<dbReference type="EnsemblPlants" id="AUR62041962-RA">
    <property type="protein sequence ID" value="AUR62041962-RA:cds"/>
    <property type="gene ID" value="AUR62041962"/>
</dbReference>
<dbReference type="Proteomes" id="UP000596660">
    <property type="component" value="Unplaced"/>
</dbReference>
<reference evidence="1" key="2">
    <citation type="submission" date="2021-03" db="UniProtKB">
        <authorList>
            <consortium name="EnsemblPlants"/>
        </authorList>
    </citation>
    <scope>IDENTIFICATION</scope>
</reference>
<dbReference type="OMA" id="MCESNKF"/>
<evidence type="ECO:0000313" key="2">
    <source>
        <dbReference type="Proteomes" id="UP000596660"/>
    </source>
</evidence>